<comment type="caution">
    <text evidence="10">The sequence shown here is derived from an EMBL/GenBank/DDBJ whole genome shotgun (WGS) entry which is preliminary data.</text>
</comment>
<comment type="function">
    <text evidence="1 8">Binds directly to 16S ribosomal RNA.</text>
</comment>
<keyword evidence="11" id="KW-1185">Reference proteome</keyword>
<evidence type="ECO:0000256" key="8">
    <source>
        <dbReference type="HAMAP-Rule" id="MF_00500"/>
    </source>
</evidence>
<evidence type="ECO:0000256" key="7">
    <source>
        <dbReference type="ARBA" id="ARBA00035136"/>
    </source>
</evidence>
<proteinExistence type="inferred from homology"/>
<dbReference type="NCBIfam" id="TIGR00029">
    <property type="entry name" value="S20"/>
    <property type="match status" value="1"/>
</dbReference>
<keyword evidence="5 8" id="KW-0689">Ribosomal protein</keyword>
<dbReference type="GO" id="GO:0070181">
    <property type="term" value="F:small ribosomal subunit rRNA binding"/>
    <property type="evidence" value="ECO:0007669"/>
    <property type="project" value="TreeGrafter"/>
</dbReference>
<protein>
    <recommendedName>
        <fullName evidence="7 8">Small ribosomal subunit protein bS20</fullName>
    </recommendedName>
</protein>
<feature type="region of interest" description="Disordered" evidence="9">
    <location>
        <begin position="1"/>
        <end position="26"/>
    </location>
</feature>
<evidence type="ECO:0000256" key="2">
    <source>
        <dbReference type="ARBA" id="ARBA00007634"/>
    </source>
</evidence>
<evidence type="ECO:0000313" key="11">
    <source>
        <dbReference type="Proteomes" id="UP000321083"/>
    </source>
</evidence>
<evidence type="ECO:0000256" key="9">
    <source>
        <dbReference type="SAM" id="MobiDB-lite"/>
    </source>
</evidence>
<dbReference type="EMBL" id="SRHE01000202">
    <property type="protein sequence ID" value="TWW09694.1"/>
    <property type="molecule type" value="Genomic_DNA"/>
</dbReference>
<evidence type="ECO:0000256" key="3">
    <source>
        <dbReference type="ARBA" id="ARBA00022730"/>
    </source>
</evidence>
<gene>
    <name evidence="8" type="primary">rpsT</name>
    <name evidence="10" type="ORF">E3A20_11740</name>
</gene>
<dbReference type="GO" id="GO:0015935">
    <property type="term" value="C:small ribosomal subunit"/>
    <property type="evidence" value="ECO:0007669"/>
    <property type="project" value="TreeGrafter"/>
</dbReference>
<evidence type="ECO:0000313" key="10">
    <source>
        <dbReference type="EMBL" id="TWW09694.1"/>
    </source>
</evidence>
<comment type="similarity">
    <text evidence="2 8">Belongs to the bacterial ribosomal protein bS20 family.</text>
</comment>
<evidence type="ECO:0000256" key="6">
    <source>
        <dbReference type="ARBA" id="ARBA00023274"/>
    </source>
</evidence>
<reference evidence="10 11" key="1">
    <citation type="submission" date="2019-08" db="EMBL/GenBank/DDBJ databases">
        <title>100 year-old enigma solved: identification of Planctomyces bekefii, the type genus and species of the phylum Planctomycetes.</title>
        <authorList>
            <person name="Svetlana D.N."/>
            <person name="Overmann J."/>
        </authorList>
    </citation>
    <scope>NUCLEOTIDE SEQUENCE [LARGE SCALE GENOMIC DNA]</scope>
    <source>
        <strain evidence="10">Phe10_nw2017</strain>
    </source>
</reference>
<reference evidence="10 11" key="2">
    <citation type="submission" date="2019-08" db="EMBL/GenBank/DDBJ databases">
        <authorList>
            <person name="Henke P."/>
        </authorList>
    </citation>
    <scope>NUCLEOTIDE SEQUENCE [LARGE SCALE GENOMIC DNA]</scope>
    <source>
        <strain evidence="10">Phe10_nw2017</strain>
    </source>
</reference>
<keyword evidence="4 8" id="KW-0694">RNA-binding</keyword>
<name>A0A5C6M9I5_9PLAN</name>
<dbReference type="HAMAP" id="MF_00500">
    <property type="entry name" value="Ribosomal_bS20"/>
    <property type="match status" value="1"/>
</dbReference>
<dbReference type="InterPro" id="IPR036510">
    <property type="entry name" value="Ribosomal_bS20_sf"/>
</dbReference>
<evidence type="ECO:0000256" key="1">
    <source>
        <dbReference type="ARBA" id="ARBA00003134"/>
    </source>
</evidence>
<keyword evidence="3 8" id="KW-0699">rRNA-binding</keyword>
<dbReference type="GO" id="GO:0005829">
    <property type="term" value="C:cytosol"/>
    <property type="evidence" value="ECO:0007669"/>
    <property type="project" value="TreeGrafter"/>
</dbReference>
<dbReference type="Pfam" id="PF01649">
    <property type="entry name" value="Ribosomal_S20p"/>
    <property type="match status" value="1"/>
</dbReference>
<keyword evidence="6 8" id="KW-0687">Ribonucleoprotein</keyword>
<sequence length="90" mass="10177">MPNSASAEKSLRKANVRRERNRQQRSTLRTTVKRFRTLLGTKPSQQEADTQFSLVVKALDQAAARKLIHKNTASRVKSRLAALKKKTFVG</sequence>
<organism evidence="10 11">
    <name type="scientific">Planctomyces bekefii</name>
    <dbReference type="NCBI Taxonomy" id="1653850"/>
    <lineage>
        <taxon>Bacteria</taxon>
        <taxon>Pseudomonadati</taxon>
        <taxon>Planctomycetota</taxon>
        <taxon>Planctomycetia</taxon>
        <taxon>Planctomycetales</taxon>
        <taxon>Planctomycetaceae</taxon>
        <taxon>Planctomyces</taxon>
    </lineage>
</organism>
<evidence type="ECO:0000256" key="5">
    <source>
        <dbReference type="ARBA" id="ARBA00022980"/>
    </source>
</evidence>
<dbReference type="SUPFAM" id="SSF46992">
    <property type="entry name" value="Ribosomal protein S20"/>
    <property type="match status" value="1"/>
</dbReference>
<dbReference type="GO" id="GO:0003735">
    <property type="term" value="F:structural constituent of ribosome"/>
    <property type="evidence" value="ECO:0007669"/>
    <property type="project" value="InterPro"/>
</dbReference>
<accession>A0A5C6M9I5</accession>
<dbReference type="AlphaFoldDB" id="A0A5C6M9I5"/>
<dbReference type="PANTHER" id="PTHR33398:SF1">
    <property type="entry name" value="SMALL RIBOSOMAL SUBUNIT PROTEIN BS20C"/>
    <property type="match status" value="1"/>
</dbReference>
<evidence type="ECO:0000256" key="4">
    <source>
        <dbReference type="ARBA" id="ARBA00022884"/>
    </source>
</evidence>
<dbReference type="GO" id="GO:0006412">
    <property type="term" value="P:translation"/>
    <property type="evidence" value="ECO:0007669"/>
    <property type="project" value="UniProtKB-UniRule"/>
</dbReference>
<dbReference type="PANTHER" id="PTHR33398">
    <property type="entry name" value="30S RIBOSOMAL PROTEIN S20"/>
    <property type="match status" value="1"/>
</dbReference>
<dbReference type="InterPro" id="IPR002583">
    <property type="entry name" value="Ribosomal_bS20"/>
</dbReference>
<dbReference type="Proteomes" id="UP000321083">
    <property type="component" value="Unassembled WGS sequence"/>
</dbReference>
<dbReference type="Gene3D" id="1.20.58.110">
    <property type="entry name" value="Ribosomal protein S20"/>
    <property type="match status" value="1"/>
</dbReference>